<dbReference type="Gene3D" id="1.20.5.170">
    <property type="match status" value="1"/>
</dbReference>
<keyword evidence="3" id="KW-0378">Hydrolase</keyword>
<dbReference type="PANTHER" id="PTHR23408:SF3">
    <property type="entry name" value="METHYLMALONIC ACIDURIA TYPE A PROTEIN, MITOCHONDRIAL"/>
    <property type="match status" value="1"/>
</dbReference>
<dbReference type="CDD" id="cd03114">
    <property type="entry name" value="MMAA-like"/>
    <property type="match status" value="1"/>
</dbReference>
<feature type="compositionally biased region" description="Basic and acidic residues" evidence="2">
    <location>
        <begin position="1"/>
        <end position="10"/>
    </location>
</feature>
<dbReference type="PANTHER" id="PTHR23408">
    <property type="entry name" value="METHYLMALONYL-COA MUTASE"/>
    <property type="match status" value="1"/>
</dbReference>
<feature type="region of interest" description="Disordered" evidence="2">
    <location>
        <begin position="1"/>
        <end position="23"/>
    </location>
</feature>
<sequence length="358" mass="39838">MSENTEKSALHESNSSPDSKNFSATSAEKIKNFRKQNLSVEELLKDLLKGNKTALGKAITMIESNQIKHQQISQKIIEGALPYTKKSIRIGITGVPGVGKSTFIESFGTYLTKMGRKVAVLAVDPSSSLTRGSILGDKTRMEDLVKDKNAFIRPSPSGDSLGGVAKKTRESILLCEAAGFEVILIETVGVGQSETTVHSMTDFFLLLKLAGAGDELQGIKRGIIEMADAIVINKADGDNMKAAQHAKLEFKRALHLYPIKENNWKPKVSLCSALYDIGIAEIWELISEFETQTKENGHFEKKRIEQNKFWLYQTINDHLKSRFYQNKKIKPALEKQLKLIEENKTTAYAAAKYLLELD</sequence>
<evidence type="ECO:0000313" key="3">
    <source>
        <dbReference type="EMBL" id="MFD2833654.1"/>
    </source>
</evidence>
<evidence type="ECO:0000256" key="1">
    <source>
        <dbReference type="ARBA" id="ARBA00009625"/>
    </source>
</evidence>
<evidence type="ECO:0000313" key="4">
    <source>
        <dbReference type="Proteomes" id="UP001597438"/>
    </source>
</evidence>
<dbReference type="SUPFAM" id="SSF52540">
    <property type="entry name" value="P-loop containing nucleoside triphosphate hydrolases"/>
    <property type="match status" value="1"/>
</dbReference>
<gene>
    <name evidence="3" type="primary">meaB</name>
    <name evidence="3" type="ORF">ACFSYS_10175</name>
</gene>
<dbReference type="NCBIfam" id="NF006958">
    <property type="entry name" value="PRK09435.1"/>
    <property type="match status" value="1"/>
</dbReference>
<dbReference type="EC" id="3.6.5.-" evidence="3"/>
<comment type="caution">
    <text evidence="3">The sequence shown here is derived from an EMBL/GenBank/DDBJ whole genome shotgun (WGS) entry which is preliminary data.</text>
</comment>
<keyword evidence="4" id="KW-1185">Reference proteome</keyword>
<dbReference type="NCBIfam" id="TIGR00750">
    <property type="entry name" value="lao"/>
    <property type="match status" value="1"/>
</dbReference>
<name>A0ABW5X6Y1_9FLAO</name>
<comment type="similarity">
    <text evidence="1">Belongs to the SIMIBI class G3E GTPase family. ArgK/MeaB subfamily.</text>
</comment>
<evidence type="ECO:0000256" key="2">
    <source>
        <dbReference type="SAM" id="MobiDB-lite"/>
    </source>
</evidence>
<organism evidence="3 4">
    <name type="scientific">Christiangramia antarctica</name>
    <dbReference type="NCBI Taxonomy" id="2058158"/>
    <lineage>
        <taxon>Bacteria</taxon>
        <taxon>Pseudomonadati</taxon>
        <taxon>Bacteroidota</taxon>
        <taxon>Flavobacteriia</taxon>
        <taxon>Flavobacteriales</taxon>
        <taxon>Flavobacteriaceae</taxon>
        <taxon>Christiangramia</taxon>
    </lineage>
</organism>
<dbReference type="InterPro" id="IPR027417">
    <property type="entry name" value="P-loop_NTPase"/>
</dbReference>
<dbReference type="Proteomes" id="UP001597438">
    <property type="component" value="Unassembled WGS sequence"/>
</dbReference>
<dbReference type="Pfam" id="PF03308">
    <property type="entry name" value="MeaB"/>
    <property type="match status" value="1"/>
</dbReference>
<accession>A0ABW5X6Y1</accession>
<dbReference type="RefSeq" id="WP_251743020.1">
    <property type="nucleotide sequence ID" value="NZ_JBHUOJ010000022.1"/>
</dbReference>
<dbReference type="GO" id="GO:0016787">
    <property type="term" value="F:hydrolase activity"/>
    <property type="evidence" value="ECO:0007669"/>
    <property type="project" value="UniProtKB-KW"/>
</dbReference>
<proteinExistence type="inferred from homology"/>
<dbReference type="InterPro" id="IPR005129">
    <property type="entry name" value="GTPase_ArgK"/>
</dbReference>
<dbReference type="EMBL" id="JBHUOJ010000022">
    <property type="protein sequence ID" value="MFD2833654.1"/>
    <property type="molecule type" value="Genomic_DNA"/>
</dbReference>
<dbReference type="Gene3D" id="3.40.50.300">
    <property type="entry name" value="P-loop containing nucleotide triphosphate hydrolases"/>
    <property type="match status" value="1"/>
</dbReference>
<protein>
    <submittedName>
        <fullName evidence="3">Methylmalonyl Co-A mutase-associated GTPase MeaB</fullName>
        <ecNumber evidence="3">3.6.5.-</ecNumber>
    </submittedName>
</protein>
<dbReference type="Gene3D" id="1.10.287.130">
    <property type="match status" value="1"/>
</dbReference>
<feature type="compositionally biased region" description="Polar residues" evidence="2">
    <location>
        <begin position="11"/>
        <end position="23"/>
    </location>
</feature>
<reference evidence="4" key="1">
    <citation type="journal article" date="2019" name="Int. J. Syst. Evol. Microbiol.">
        <title>The Global Catalogue of Microorganisms (GCM) 10K type strain sequencing project: providing services to taxonomists for standard genome sequencing and annotation.</title>
        <authorList>
            <consortium name="The Broad Institute Genomics Platform"/>
            <consortium name="The Broad Institute Genome Sequencing Center for Infectious Disease"/>
            <person name="Wu L."/>
            <person name="Ma J."/>
        </authorList>
    </citation>
    <scope>NUCLEOTIDE SEQUENCE [LARGE SCALE GENOMIC DNA]</scope>
    <source>
        <strain evidence="4">KCTC 52925</strain>
    </source>
</reference>